<feature type="domain" description="CzcB-like barrel-sandwich hybrid" evidence="3">
    <location>
        <begin position="65"/>
        <end position="189"/>
    </location>
</feature>
<dbReference type="Gene3D" id="2.40.50.100">
    <property type="match status" value="1"/>
</dbReference>
<comment type="similarity">
    <text evidence="1">Belongs to the membrane fusion protein (MFP) (TC 8.A.1) family.</text>
</comment>
<protein>
    <submittedName>
        <fullName evidence="4">Efflux RND transporter periplasmic adaptor subunit</fullName>
    </submittedName>
</protein>
<dbReference type="PROSITE" id="PS51257">
    <property type="entry name" value="PROKAR_LIPOPROTEIN"/>
    <property type="match status" value="1"/>
</dbReference>
<evidence type="ECO:0000313" key="4">
    <source>
        <dbReference type="EMBL" id="MBE9462781.1"/>
    </source>
</evidence>
<keyword evidence="2" id="KW-0732">Signal</keyword>
<evidence type="ECO:0000313" key="5">
    <source>
        <dbReference type="Proteomes" id="UP000634134"/>
    </source>
</evidence>
<dbReference type="Gene3D" id="2.40.420.20">
    <property type="match status" value="1"/>
</dbReference>
<dbReference type="Gene3D" id="2.40.30.170">
    <property type="match status" value="1"/>
</dbReference>
<dbReference type="EMBL" id="JACYGY010000001">
    <property type="protein sequence ID" value="MBE9462781.1"/>
    <property type="molecule type" value="Genomic_DNA"/>
</dbReference>
<proteinExistence type="inferred from homology"/>
<gene>
    <name evidence="4" type="ORF">IEE83_12920</name>
</gene>
<accession>A0ABR9WCR8</accession>
<dbReference type="Proteomes" id="UP000634134">
    <property type="component" value="Unassembled WGS sequence"/>
</dbReference>
<feature type="chain" id="PRO_5047367007" evidence="2">
    <location>
        <begin position="23"/>
        <end position="347"/>
    </location>
</feature>
<dbReference type="SUPFAM" id="SSF111369">
    <property type="entry name" value="HlyD-like secretion proteins"/>
    <property type="match status" value="1"/>
</dbReference>
<dbReference type="InterPro" id="IPR058647">
    <property type="entry name" value="BSH_CzcB-like"/>
</dbReference>
<keyword evidence="5" id="KW-1185">Reference proteome</keyword>
<dbReference type="InterPro" id="IPR006143">
    <property type="entry name" value="RND_pump_MFP"/>
</dbReference>
<evidence type="ECO:0000256" key="2">
    <source>
        <dbReference type="SAM" id="SignalP"/>
    </source>
</evidence>
<evidence type="ECO:0000259" key="3">
    <source>
        <dbReference type="Pfam" id="PF25973"/>
    </source>
</evidence>
<dbReference type="PANTHER" id="PTHR30469">
    <property type="entry name" value="MULTIDRUG RESISTANCE PROTEIN MDTA"/>
    <property type="match status" value="1"/>
</dbReference>
<reference evidence="5" key="1">
    <citation type="submission" date="2023-07" db="EMBL/GenBank/DDBJ databases">
        <title>Dyadobacter sp. nov 'subterranea' isolated from contaminted grondwater.</title>
        <authorList>
            <person name="Szabo I."/>
            <person name="Al-Omari J."/>
            <person name="Szerdahelyi S.G."/>
            <person name="Rado J."/>
        </authorList>
    </citation>
    <scope>NUCLEOTIDE SEQUENCE [LARGE SCALE GENOMIC DNA]</scope>
    <source>
        <strain evidence="5">UP-52</strain>
    </source>
</reference>
<evidence type="ECO:0000256" key="1">
    <source>
        <dbReference type="ARBA" id="ARBA00009477"/>
    </source>
</evidence>
<organism evidence="4 5">
    <name type="scientific">Dyadobacter subterraneus</name>
    <dbReference type="NCBI Taxonomy" id="2773304"/>
    <lineage>
        <taxon>Bacteria</taxon>
        <taxon>Pseudomonadati</taxon>
        <taxon>Bacteroidota</taxon>
        <taxon>Cytophagia</taxon>
        <taxon>Cytophagales</taxon>
        <taxon>Spirosomataceae</taxon>
        <taxon>Dyadobacter</taxon>
    </lineage>
</organism>
<dbReference type="RefSeq" id="WP_194120964.1">
    <property type="nucleotide sequence ID" value="NZ_JACYGY010000001.1"/>
</dbReference>
<sequence>MKKIFKINPAILLLAATLLVSACKEKKKVEKTDSTIPVKIINSASLNQVQAVETSGLLSSENEARLSFKVGGIIRQILVKEGDHVRKGQLLATLNTTEISAQMSLAEENYLKAKRDAQRTQNLYRDSVNTKEQLQNSQTNLAITEKQMEISRFNLSHARIVAPTDGVVIKKLVNAGEQIEGGAPVLFISGVHNDDWVIKCGLTDKDWTRLKGNEKAEISFDAFPQTFTGSVKTLAQGSDVASGLFQAEIRVDKQNAKLVNGLFAKVSIYPKEKTDMISIPFDALIEGENDSAFVFVANGNVAMKKAVKVAYLEGSKAFILSGIVAGEKIIREGSAYLANGSVIKIVQ</sequence>
<name>A0ABR9WCR8_9BACT</name>
<comment type="caution">
    <text evidence="4">The sequence shown here is derived from an EMBL/GenBank/DDBJ whole genome shotgun (WGS) entry which is preliminary data.</text>
</comment>
<dbReference type="NCBIfam" id="TIGR01730">
    <property type="entry name" value="RND_mfp"/>
    <property type="match status" value="1"/>
</dbReference>
<feature type="signal peptide" evidence="2">
    <location>
        <begin position="1"/>
        <end position="22"/>
    </location>
</feature>
<dbReference type="Pfam" id="PF25973">
    <property type="entry name" value="BSH_CzcB"/>
    <property type="match status" value="1"/>
</dbReference>